<evidence type="ECO:0000256" key="2">
    <source>
        <dbReference type="SAM" id="MobiDB-lite"/>
    </source>
</evidence>
<name>A0A2R5GDI2_9STRA</name>
<dbReference type="PROSITE" id="PS00973">
    <property type="entry name" value="USP_2"/>
    <property type="match status" value="1"/>
</dbReference>
<comment type="similarity">
    <text evidence="1">Belongs to the peptidase C19 family.</text>
</comment>
<proteinExistence type="inferred from homology"/>
<dbReference type="Proteomes" id="UP000241890">
    <property type="component" value="Unassembled WGS sequence"/>
</dbReference>
<dbReference type="EC" id="3.4.19.12" evidence="1"/>
<evidence type="ECO:0000256" key="1">
    <source>
        <dbReference type="RuleBase" id="RU366025"/>
    </source>
</evidence>
<feature type="compositionally biased region" description="Basic and acidic residues" evidence="2">
    <location>
        <begin position="23"/>
        <end position="41"/>
    </location>
</feature>
<dbReference type="EMBL" id="BEYU01000035">
    <property type="protein sequence ID" value="GBG27778.1"/>
    <property type="molecule type" value="Genomic_DNA"/>
</dbReference>
<feature type="domain" description="USP" evidence="3">
    <location>
        <begin position="155"/>
        <end position="503"/>
    </location>
</feature>
<comment type="caution">
    <text evidence="4">The sequence shown here is derived from an EMBL/GenBank/DDBJ whole genome shotgun (WGS) entry which is preliminary data.</text>
</comment>
<dbReference type="InterPro" id="IPR001394">
    <property type="entry name" value="Peptidase_C19_UCH"/>
</dbReference>
<dbReference type="OrthoDB" id="292964at2759"/>
<dbReference type="GO" id="GO:0016579">
    <property type="term" value="P:protein deubiquitination"/>
    <property type="evidence" value="ECO:0007669"/>
    <property type="project" value="InterPro"/>
</dbReference>
<dbReference type="InParanoid" id="A0A2R5GDI2"/>
<dbReference type="GO" id="GO:0006508">
    <property type="term" value="P:proteolysis"/>
    <property type="evidence" value="ECO:0007669"/>
    <property type="project" value="UniProtKB-KW"/>
</dbReference>
<dbReference type="PROSITE" id="PS00972">
    <property type="entry name" value="USP_1"/>
    <property type="match status" value="1"/>
</dbReference>
<organism evidence="4 5">
    <name type="scientific">Hondaea fermentalgiana</name>
    <dbReference type="NCBI Taxonomy" id="2315210"/>
    <lineage>
        <taxon>Eukaryota</taxon>
        <taxon>Sar</taxon>
        <taxon>Stramenopiles</taxon>
        <taxon>Bigyra</taxon>
        <taxon>Labyrinthulomycetes</taxon>
        <taxon>Thraustochytrida</taxon>
        <taxon>Thraustochytriidae</taxon>
        <taxon>Hondaea</taxon>
    </lineage>
</organism>
<dbReference type="InterPro" id="IPR050185">
    <property type="entry name" value="Ub_carboxyl-term_hydrolase"/>
</dbReference>
<feature type="compositionally biased region" description="Polar residues" evidence="2">
    <location>
        <begin position="1"/>
        <end position="12"/>
    </location>
</feature>
<feature type="region of interest" description="Disordered" evidence="2">
    <location>
        <begin position="1"/>
        <end position="127"/>
    </location>
</feature>
<accession>A0A2R5GDI2</accession>
<feature type="compositionally biased region" description="Acidic residues" evidence="2">
    <location>
        <begin position="75"/>
        <end position="98"/>
    </location>
</feature>
<dbReference type="PROSITE" id="PS50235">
    <property type="entry name" value="USP_3"/>
    <property type="match status" value="1"/>
</dbReference>
<evidence type="ECO:0000313" key="5">
    <source>
        <dbReference type="Proteomes" id="UP000241890"/>
    </source>
</evidence>
<evidence type="ECO:0000259" key="3">
    <source>
        <dbReference type="PROSITE" id="PS50235"/>
    </source>
</evidence>
<gene>
    <name evidence="4" type="ORF">FCC1311_040012</name>
</gene>
<keyword evidence="1" id="KW-0645">Protease</keyword>
<dbReference type="PANTHER" id="PTHR21646">
    <property type="entry name" value="UBIQUITIN CARBOXYL-TERMINAL HYDROLASE"/>
    <property type="match status" value="1"/>
</dbReference>
<reference evidence="4 5" key="1">
    <citation type="submission" date="2017-12" db="EMBL/GenBank/DDBJ databases">
        <title>Sequencing, de novo assembly and annotation of complete genome of a new Thraustochytrid species, strain FCC1311.</title>
        <authorList>
            <person name="Sedici K."/>
            <person name="Godart F."/>
            <person name="Aiese Cigliano R."/>
            <person name="Sanseverino W."/>
            <person name="Barakat M."/>
            <person name="Ortet P."/>
            <person name="Marechal E."/>
            <person name="Cagnac O."/>
            <person name="Amato A."/>
        </authorList>
    </citation>
    <scope>NUCLEOTIDE SEQUENCE [LARGE SCALE GENOMIC DNA]</scope>
</reference>
<protein>
    <recommendedName>
        <fullName evidence="1">Ubiquitin carboxyl-terminal hydrolase</fullName>
        <ecNumber evidence="1">3.4.19.12</ecNumber>
    </recommendedName>
</protein>
<keyword evidence="1" id="KW-0788">Thiol protease</keyword>
<dbReference type="Gene3D" id="3.90.70.10">
    <property type="entry name" value="Cysteine proteinases"/>
    <property type="match status" value="1"/>
</dbReference>
<dbReference type="GO" id="GO:0004843">
    <property type="term" value="F:cysteine-type deubiquitinase activity"/>
    <property type="evidence" value="ECO:0007669"/>
    <property type="project" value="UniProtKB-UniRule"/>
</dbReference>
<feature type="compositionally biased region" description="Acidic residues" evidence="2">
    <location>
        <begin position="13"/>
        <end position="22"/>
    </location>
</feature>
<dbReference type="Pfam" id="PF00443">
    <property type="entry name" value="UCH"/>
    <property type="match status" value="1"/>
</dbReference>
<sequence>MSTLLRAPSQTSADDDDDDEEKGLEPEELEARKEAREEKDLARRHRAVAQAAARFRRGEPRRAGEKRRYRTFEAGLDEEEGQCERAEGEEDEEEEEEKKEEKKKNGGEASSSKNLAPTLRHRSSSWENQFQPGLTKEFIRLRKESLWTPGNELGAGLRNLGNTCFMNAALQCLSHTAPLTDFFVGTLLWQKDVHRENPNGTGGKLAEAFAALLSDLFAESSNKQAINPRAFKNTVSRFAPQFSGTRQHDCQEFMSYLLDGLHEDLNRVSKKPYNEIPDANGRPDEVVAAEQWKLHLLRNRSIIVDIMQGQLKSTLTCQTCGFVSVKFDPFMYLSLPVSAAATSTEKTGGDAAEVDLDALLEAFLEPEELTGDEQWFCSKCKKHVDAVKKFDLWKLPPVLIIHLKRFKYSRLGIRTQKLNTLVRFPLQNWDLEGHTFAAQRDHPTYDLYAVSRHMGGAGSGHYNAIVRGRSAHQWTLFDDARRSTASESNVQDRNAYLLFFQRRAMADVGYRRQSVSNPSNWPHKLPANELEIIVGDAAASSSGACTTDASFEDSTRA</sequence>
<dbReference type="CDD" id="cd02674">
    <property type="entry name" value="Peptidase_C19R"/>
    <property type="match status" value="1"/>
</dbReference>
<keyword evidence="5" id="KW-1185">Reference proteome</keyword>
<dbReference type="InterPro" id="IPR038765">
    <property type="entry name" value="Papain-like_cys_pep_sf"/>
</dbReference>
<evidence type="ECO:0000313" key="4">
    <source>
        <dbReference type="EMBL" id="GBG27778.1"/>
    </source>
</evidence>
<dbReference type="InterPro" id="IPR018200">
    <property type="entry name" value="USP_CS"/>
</dbReference>
<dbReference type="AlphaFoldDB" id="A0A2R5GDI2"/>
<dbReference type="SUPFAM" id="SSF54001">
    <property type="entry name" value="Cysteine proteinases"/>
    <property type="match status" value="1"/>
</dbReference>
<dbReference type="InterPro" id="IPR028889">
    <property type="entry name" value="USP"/>
</dbReference>
<keyword evidence="1 4" id="KW-0378">Hydrolase</keyword>
<comment type="catalytic activity">
    <reaction evidence="1">
        <text>Thiol-dependent hydrolysis of ester, thioester, amide, peptide and isopeptide bonds formed by the C-terminal Gly of ubiquitin (a 76-residue protein attached to proteins as an intracellular targeting signal).</text>
        <dbReference type="EC" id="3.4.19.12"/>
    </reaction>
</comment>
<keyword evidence="1" id="KW-0833">Ubl conjugation pathway</keyword>